<dbReference type="GO" id="GO:0005351">
    <property type="term" value="F:carbohydrate:proton symporter activity"/>
    <property type="evidence" value="ECO:0007669"/>
    <property type="project" value="TreeGrafter"/>
</dbReference>
<dbReference type="InterPro" id="IPR005829">
    <property type="entry name" value="Sugar_transporter_CS"/>
</dbReference>
<dbReference type="InterPro" id="IPR036259">
    <property type="entry name" value="MFS_trans_sf"/>
</dbReference>
<dbReference type="PANTHER" id="PTHR48022">
    <property type="entry name" value="PLASTIDIC GLUCOSE TRANSPORTER 4"/>
    <property type="match status" value="1"/>
</dbReference>
<gene>
    <name evidence="8" type="ORF">M422DRAFT_212674</name>
</gene>
<dbReference type="Proteomes" id="UP000054279">
    <property type="component" value="Unassembled WGS sequence"/>
</dbReference>
<comment type="similarity">
    <text evidence="2">Belongs to the major facilitator superfamily. Sugar transporter (TC 2.A.1.1) family.</text>
</comment>
<evidence type="ECO:0000256" key="2">
    <source>
        <dbReference type="ARBA" id="ARBA00010992"/>
    </source>
</evidence>
<evidence type="ECO:0000256" key="4">
    <source>
        <dbReference type="ARBA" id="ARBA00022989"/>
    </source>
</evidence>
<accession>A0A0C9TY79</accession>
<feature type="transmembrane region" description="Helical" evidence="6">
    <location>
        <begin position="76"/>
        <end position="95"/>
    </location>
</feature>
<keyword evidence="4 6" id="KW-1133">Transmembrane helix</keyword>
<name>A0A0C9TY79_SPHS4</name>
<organism evidence="8 9">
    <name type="scientific">Sphaerobolus stellatus (strain SS14)</name>
    <dbReference type="NCBI Taxonomy" id="990650"/>
    <lineage>
        <taxon>Eukaryota</taxon>
        <taxon>Fungi</taxon>
        <taxon>Dikarya</taxon>
        <taxon>Basidiomycota</taxon>
        <taxon>Agaricomycotina</taxon>
        <taxon>Agaricomycetes</taxon>
        <taxon>Phallomycetidae</taxon>
        <taxon>Geastrales</taxon>
        <taxon>Sphaerobolaceae</taxon>
        <taxon>Sphaerobolus</taxon>
    </lineage>
</organism>
<feature type="transmembrane region" description="Helical" evidence="6">
    <location>
        <begin position="20"/>
        <end position="41"/>
    </location>
</feature>
<dbReference type="PANTHER" id="PTHR48022:SF6">
    <property type="entry name" value="MSTA PROTEIN-RELATED"/>
    <property type="match status" value="1"/>
</dbReference>
<evidence type="ECO:0000313" key="8">
    <source>
        <dbReference type="EMBL" id="KIJ35428.1"/>
    </source>
</evidence>
<dbReference type="Pfam" id="PF00083">
    <property type="entry name" value="Sugar_tr"/>
    <property type="match status" value="1"/>
</dbReference>
<dbReference type="InterPro" id="IPR020846">
    <property type="entry name" value="MFS_dom"/>
</dbReference>
<comment type="subcellular location">
    <subcellularLocation>
        <location evidence="1">Membrane</location>
        <topology evidence="1">Multi-pass membrane protein</topology>
    </subcellularLocation>
</comment>
<dbReference type="PROSITE" id="PS50850">
    <property type="entry name" value="MFS"/>
    <property type="match status" value="1"/>
</dbReference>
<dbReference type="GO" id="GO:0016020">
    <property type="term" value="C:membrane"/>
    <property type="evidence" value="ECO:0007669"/>
    <property type="project" value="UniProtKB-SubCell"/>
</dbReference>
<sequence>MGSSVFIQIIEGPGVQQLTAPHNSLIVSILSAGTFFGALIGGDSADFIGRRPTIIAGCMIYIIGCIFQAASHGLGLLVAGHLIAGIGVGFVSTIITKARL</sequence>
<evidence type="ECO:0000256" key="6">
    <source>
        <dbReference type="SAM" id="Phobius"/>
    </source>
</evidence>
<evidence type="ECO:0000256" key="3">
    <source>
        <dbReference type="ARBA" id="ARBA00022692"/>
    </source>
</evidence>
<dbReference type="HOGENOM" id="CLU_2307833_0_0_1"/>
<dbReference type="InterPro" id="IPR005828">
    <property type="entry name" value="MFS_sugar_transport-like"/>
</dbReference>
<dbReference type="SUPFAM" id="SSF103473">
    <property type="entry name" value="MFS general substrate transporter"/>
    <property type="match status" value="1"/>
</dbReference>
<evidence type="ECO:0000256" key="1">
    <source>
        <dbReference type="ARBA" id="ARBA00004141"/>
    </source>
</evidence>
<dbReference type="PROSITE" id="PS00216">
    <property type="entry name" value="SUGAR_TRANSPORT_1"/>
    <property type="match status" value="1"/>
</dbReference>
<keyword evidence="5 6" id="KW-0472">Membrane</keyword>
<evidence type="ECO:0000259" key="7">
    <source>
        <dbReference type="PROSITE" id="PS50850"/>
    </source>
</evidence>
<evidence type="ECO:0000313" key="9">
    <source>
        <dbReference type="Proteomes" id="UP000054279"/>
    </source>
</evidence>
<feature type="domain" description="Major facilitator superfamily (MFS) profile" evidence="7">
    <location>
        <begin position="1"/>
        <end position="100"/>
    </location>
</feature>
<dbReference type="EMBL" id="KN837189">
    <property type="protein sequence ID" value="KIJ35428.1"/>
    <property type="molecule type" value="Genomic_DNA"/>
</dbReference>
<evidence type="ECO:0000256" key="5">
    <source>
        <dbReference type="ARBA" id="ARBA00023136"/>
    </source>
</evidence>
<dbReference type="AlphaFoldDB" id="A0A0C9TY79"/>
<keyword evidence="3 6" id="KW-0812">Transmembrane</keyword>
<proteinExistence type="inferred from homology"/>
<dbReference type="Gene3D" id="1.20.1250.20">
    <property type="entry name" value="MFS general substrate transporter like domains"/>
    <property type="match status" value="1"/>
</dbReference>
<reference evidence="8 9" key="1">
    <citation type="submission" date="2014-06" db="EMBL/GenBank/DDBJ databases">
        <title>Evolutionary Origins and Diversification of the Mycorrhizal Mutualists.</title>
        <authorList>
            <consortium name="DOE Joint Genome Institute"/>
            <consortium name="Mycorrhizal Genomics Consortium"/>
            <person name="Kohler A."/>
            <person name="Kuo A."/>
            <person name="Nagy L.G."/>
            <person name="Floudas D."/>
            <person name="Copeland A."/>
            <person name="Barry K.W."/>
            <person name="Cichocki N."/>
            <person name="Veneault-Fourrey C."/>
            <person name="LaButti K."/>
            <person name="Lindquist E.A."/>
            <person name="Lipzen A."/>
            <person name="Lundell T."/>
            <person name="Morin E."/>
            <person name="Murat C."/>
            <person name="Riley R."/>
            <person name="Ohm R."/>
            <person name="Sun H."/>
            <person name="Tunlid A."/>
            <person name="Henrissat B."/>
            <person name="Grigoriev I.V."/>
            <person name="Hibbett D.S."/>
            <person name="Martin F."/>
        </authorList>
    </citation>
    <scope>NUCLEOTIDE SEQUENCE [LARGE SCALE GENOMIC DNA]</scope>
    <source>
        <strain evidence="8 9">SS14</strain>
    </source>
</reference>
<dbReference type="OrthoDB" id="6612291at2759"/>
<dbReference type="InterPro" id="IPR050360">
    <property type="entry name" value="MFS_Sugar_Transporters"/>
</dbReference>
<feature type="transmembrane region" description="Helical" evidence="6">
    <location>
        <begin position="53"/>
        <end position="70"/>
    </location>
</feature>
<keyword evidence="9" id="KW-1185">Reference proteome</keyword>
<protein>
    <submittedName>
        <fullName evidence="8">Unplaced genomic scaffold SPHSTscaffold_114, whole genome shotgun sequence</fullName>
    </submittedName>
</protein>